<dbReference type="AlphaFoldDB" id="A0A1F4VYY9"/>
<gene>
    <name evidence="3" type="ORF">A2264_03355</name>
</gene>
<evidence type="ECO:0000256" key="1">
    <source>
        <dbReference type="SAM" id="Coils"/>
    </source>
</evidence>
<feature type="transmembrane region" description="Helical" evidence="2">
    <location>
        <begin position="29"/>
        <end position="50"/>
    </location>
</feature>
<name>A0A1F4VYY9_UNCKA</name>
<evidence type="ECO:0000256" key="2">
    <source>
        <dbReference type="SAM" id="Phobius"/>
    </source>
</evidence>
<accession>A0A1F4VYY9</accession>
<keyword evidence="2" id="KW-1133">Transmembrane helix</keyword>
<feature type="coiled-coil region" evidence="1">
    <location>
        <begin position="2"/>
        <end position="29"/>
    </location>
</feature>
<keyword evidence="2" id="KW-0812">Transmembrane</keyword>
<sequence>MNEEVVVDIKTVEEKLADLQRRKKKFNRIMAIVKLVGIFLILFVISSLIYNRYFKKSPPAPFEPKEDTPTTEPNDFTVITPKIFTDDTLKISFQYPGNAQLTPLNVSEDKKITKLSVLYDTSWTDALPQVTESAVNDGYALKITRFETQVTDIQNIAKTKLKSLQDKCFPVTEYTSPHFEKIDNIDSIAFEANKCGGDYKYIYVPRFYAYYELELIAKGDFGYTERYSRTMGEVVDSLKFFSEDPPGWTPFIVFDNAKYLFSFKHPRFDSNCCDVPGPKFEKNSPTNLGSLVDPTTKIDSKNFDGITLYADKETGRSFDQYVERQKTLFNDEYVIVKGENPKTSQEEFTVGGKRAIRIKGYSWKGNDLIYLDTLDRGAVITVSVNNLTGESFEIKLKGMLESFEFRN</sequence>
<protein>
    <submittedName>
        <fullName evidence="3">Uncharacterized protein</fullName>
    </submittedName>
</protein>
<keyword evidence="2" id="KW-0472">Membrane</keyword>
<dbReference type="EMBL" id="MEVT01000022">
    <property type="protein sequence ID" value="OGC62295.1"/>
    <property type="molecule type" value="Genomic_DNA"/>
</dbReference>
<keyword evidence="1" id="KW-0175">Coiled coil</keyword>
<reference evidence="3 4" key="1">
    <citation type="journal article" date="2016" name="Nat. Commun.">
        <title>Thousands of microbial genomes shed light on interconnected biogeochemical processes in an aquifer system.</title>
        <authorList>
            <person name="Anantharaman K."/>
            <person name="Brown C.T."/>
            <person name="Hug L.A."/>
            <person name="Sharon I."/>
            <person name="Castelle C.J."/>
            <person name="Probst A.J."/>
            <person name="Thomas B.C."/>
            <person name="Singh A."/>
            <person name="Wilkins M.J."/>
            <person name="Karaoz U."/>
            <person name="Brodie E.L."/>
            <person name="Williams K.H."/>
            <person name="Hubbard S.S."/>
            <person name="Banfield J.F."/>
        </authorList>
    </citation>
    <scope>NUCLEOTIDE SEQUENCE [LARGE SCALE GENOMIC DNA]</scope>
</reference>
<proteinExistence type="predicted"/>
<dbReference type="Proteomes" id="UP000176614">
    <property type="component" value="Unassembled WGS sequence"/>
</dbReference>
<evidence type="ECO:0000313" key="3">
    <source>
        <dbReference type="EMBL" id="OGC62295.1"/>
    </source>
</evidence>
<comment type="caution">
    <text evidence="3">The sequence shown here is derived from an EMBL/GenBank/DDBJ whole genome shotgun (WGS) entry which is preliminary data.</text>
</comment>
<evidence type="ECO:0000313" key="4">
    <source>
        <dbReference type="Proteomes" id="UP000176614"/>
    </source>
</evidence>
<organism evidence="3 4">
    <name type="scientific">candidate division WWE3 bacterium RIFOXYA2_FULL_46_9</name>
    <dbReference type="NCBI Taxonomy" id="1802636"/>
    <lineage>
        <taxon>Bacteria</taxon>
        <taxon>Katanobacteria</taxon>
    </lineage>
</organism>